<dbReference type="InterPro" id="IPR036259">
    <property type="entry name" value="MFS_trans_sf"/>
</dbReference>
<reference evidence="8" key="1">
    <citation type="submission" date="2025-08" db="UniProtKB">
        <authorList>
            <consortium name="RefSeq"/>
        </authorList>
    </citation>
    <scope>IDENTIFICATION</scope>
    <source>
        <tissue evidence="8">Whole organism</tissue>
    </source>
</reference>
<dbReference type="OrthoDB" id="5141738at2759"/>
<dbReference type="RefSeq" id="XP_018013536.1">
    <property type="nucleotide sequence ID" value="XM_018158047.2"/>
</dbReference>
<feature type="domain" description="Major facilitator superfamily (MFS) profile" evidence="6">
    <location>
        <begin position="21"/>
        <end position="496"/>
    </location>
</feature>
<organism evidence="7 8">
    <name type="scientific">Hyalella azteca</name>
    <name type="common">Amphipod</name>
    <dbReference type="NCBI Taxonomy" id="294128"/>
    <lineage>
        <taxon>Eukaryota</taxon>
        <taxon>Metazoa</taxon>
        <taxon>Ecdysozoa</taxon>
        <taxon>Arthropoda</taxon>
        <taxon>Crustacea</taxon>
        <taxon>Multicrustacea</taxon>
        <taxon>Malacostraca</taxon>
        <taxon>Eumalacostraca</taxon>
        <taxon>Peracarida</taxon>
        <taxon>Amphipoda</taxon>
        <taxon>Senticaudata</taxon>
        <taxon>Talitrida</taxon>
        <taxon>Talitroidea</taxon>
        <taxon>Hyalellidae</taxon>
        <taxon>Hyalella</taxon>
    </lineage>
</organism>
<evidence type="ECO:0000256" key="5">
    <source>
        <dbReference type="SAM" id="Phobius"/>
    </source>
</evidence>
<evidence type="ECO:0000256" key="4">
    <source>
        <dbReference type="ARBA" id="ARBA00023136"/>
    </source>
</evidence>
<keyword evidence="7" id="KW-1185">Reference proteome</keyword>
<dbReference type="SUPFAM" id="SSF103473">
    <property type="entry name" value="MFS general substrate transporter"/>
    <property type="match status" value="1"/>
</dbReference>
<proteinExistence type="predicted"/>
<feature type="transmembrane region" description="Helical" evidence="5">
    <location>
        <begin position="319"/>
        <end position="339"/>
    </location>
</feature>
<dbReference type="Gene3D" id="1.20.1250.20">
    <property type="entry name" value="MFS general substrate transporter like domains"/>
    <property type="match status" value="1"/>
</dbReference>
<feature type="transmembrane region" description="Helical" evidence="5">
    <location>
        <begin position="469"/>
        <end position="491"/>
    </location>
</feature>
<dbReference type="GO" id="GO:0022857">
    <property type="term" value="F:transmembrane transporter activity"/>
    <property type="evidence" value="ECO:0007669"/>
    <property type="project" value="InterPro"/>
</dbReference>
<feature type="transmembrane region" description="Helical" evidence="5">
    <location>
        <begin position="230"/>
        <end position="251"/>
    </location>
</feature>
<evidence type="ECO:0000256" key="2">
    <source>
        <dbReference type="ARBA" id="ARBA00022692"/>
    </source>
</evidence>
<feature type="transmembrane region" description="Helical" evidence="5">
    <location>
        <begin position="378"/>
        <end position="401"/>
    </location>
</feature>
<feature type="transmembrane region" description="Helical" evidence="5">
    <location>
        <begin position="351"/>
        <end position="371"/>
    </location>
</feature>
<evidence type="ECO:0000256" key="1">
    <source>
        <dbReference type="ARBA" id="ARBA00004141"/>
    </source>
</evidence>
<dbReference type="KEGG" id="hazt:108670582"/>
<feature type="transmembrane region" description="Helical" evidence="5">
    <location>
        <begin position="439"/>
        <end position="457"/>
    </location>
</feature>
<comment type="subcellular location">
    <subcellularLocation>
        <location evidence="1">Membrane</location>
        <topology evidence="1">Multi-pass membrane protein</topology>
    </subcellularLocation>
</comment>
<dbReference type="PANTHER" id="PTHR24064">
    <property type="entry name" value="SOLUTE CARRIER FAMILY 22 MEMBER"/>
    <property type="match status" value="1"/>
</dbReference>
<evidence type="ECO:0000259" key="6">
    <source>
        <dbReference type="PROSITE" id="PS50850"/>
    </source>
</evidence>
<dbReference type="GeneID" id="108670582"/>
<dbReference type="GO" id="GO:0016020">
    <property type="term" value="C:membrane"/>
    <property type="evidence" value="ECO:0007669"/>
    <property type="project" value="UniProtKB-SubCell"/>
</dbReference>
<feature type="transmembrane region" description="Helical" evidence="5">
    <location>
        <begin position="146"/>
        <end position="170"/>
    </location>
</feature>
<keyword evidence="4 5" id="KW-0472">Membrane</keyword>
<keyword evidence="3 5" id="KW-1133">Transmembrane helix</keyword>
<dbReference type="PROSITE" id="PS50850">
    <property type="entry name" value="MFS"/>
    <property type="match status" value="1"/>
</dbReference>
<dbReference type="Pfam" id="PF00083">
    <property type="entry name" value="Sugar_tr"/>
    <property type="match status" value="1"/>
</dbReference>
<gene>
    <name evidence="8" type="primary">LOC108670582</name>
</gene>
<keyword evidence="2 5" id="KW-0812">Transmembrane</keyword>
<dbReference type="InterPro" id="IPR020846">
    <property type="entry name" value="MFS_dom"/>
</dbReference>
<dbReference type="AlphaFoldDB" id="A0A8B7NJP9"/>
<feature type="transmembrane region" description="Helical" evidence="5">
    <location>
        <begin position="20"/>
        <end position="41"/>
    </location>
</feature>
<accession>A0A8B7NJP9</accession>
<dbReference type="InterPro" id="IPR005828">
    <property type="entry name" value="MFS_sugar_transport-like"/>
</dbReference>
<name>A0A8B7NJP9_HYAAZ</name>
<evidence type="ECO:0000256" key="3">
    <source>
        <dbReference type="ARBA" id="ARBA00022989"/>
    </source>
</evidence>
<sequence>MEPKDDALDDILASVGFGRWTVLYFTISVLAAVLEVSNVMVAEFTAPPLHYSCASSPAPTAFTNLTSHLACEAHRATLQGVQQDVECQHFVFNTTVFTTTVTSDLELVCERSWYRSLHQMVLTLGCTVGALTGGVFTDLLGRQRSLFYGALLMTTFTLVVASAPSLLVLLPARFLLGVSMHLVLNPAITMGMEVCPPKLRTLYGSVESVPYAVSMPLLAVLAYGCRQWRLLQLLCSVPLFVLLLLSCPFIMDESPRWLLNRGEVAAAASVIRRGARLHGTEDNLPSDLDHRLTLLTQHENEPAEPLSAKLWSLVAHREMRLVSCVVMVLWFCEGVLYLTLPLQSHSHQSPFLYMALLGLLEVPASFVVIPLGDTYGRIVVSVTCALTTSAFLAAMVALQMLDPTRETLLLSSAVLAYMTMVGVSQMLRLLTSELFPTSVRGLGTSLGLFMANFAYNVPPLLSAVVPPSLPWLSLALNVGLALLSAALVLLLPETRRRPLLQTVQQHVAFQTTRPRKTEKLGSVKYKNIV</sequence>
<evidence type="ECO:0000313" key="7">
    <source>
        <dbReference type="Proteomes" id="UP000694843"/>
    </source>
</evidence>
<evidence type="ECO:0000313" key="8">
    <source>
        <dbReference type="RefSeq" id="XP_018013536.1"/>
    </source>
</evidence>
<dbReference type="Proteomes" id="UP000694843">
    <property type="component" value="Unplaced"/>
</dbReference>
<feature type="transmembrane region" description="Helical" evidence="5">
    <location>
        <begin position="407"/>
        <end position="427"/>
    </location>
</feature>
<protein>
    <submittedName>
        <fullName evidence="8">Solute carrier family 22 member 6</fullName>
    </submittedName>
</protein>
<feature type="transmembrane region" description="Helical" evidence="5">
    <location>
        <begin position="121"/>
        <end position="140"/>
    </location>
</feature>